<dbReference type="OrthoDB" id="680899at2"/>
<organism evidence="1 2">
    <name type="scientific">Algoriphagus yeomjeoni</name>
    <dbReference type="NCBI Taxonomy" id="291403"/>
    <lineage>
        <taxon>Bacteria</taxon>
        <taxon>Pseudomonadati</taxon>
        <taxon>Bacteroidota</taxon>
        <taxon>Cytophagia</taxon>
        <taxon>Cytophagales</taxon>
        <taxon>Cyclobacteriaceae</taxon>
        <taxon>Algoriphagus</taxon>
    </lineage>
</organism>
<accession>A0A327PCE9</accession>
<protein>
    <submittedName>
        <fullName evidence="1">Uncharacterized protein</fullName>
    </submittedName>
</protein>
<name>A0A327PCE9_9BACT</name>
<dbReference type="AlphaFoldDB" id="A0A327PCE9"/>
<proteinExistence type="predicted"/>
<evidence type="ECO:0000313" key="2">
    <source>
        <dbReference type="Proteomes" id="UP000249610"/>
    </source>
</evidence>
<dbReference type="Proteomes" id="UP000249610">
    <property type="component" value="Unassembled WGS sequence"/>
</dbReference>
<dbReference type="EMBL" id="QLLK01000006">
    <property type="protein sequence ID" value="RAI89383.1"/>
    <property type="molecule type" value="Genomic_DNA"/>
</dbReference>
<evidence type="ECO:0000313" key="1">
    <source>
        <dbReference type="EMBL" id="RAI89383.1"/>
    </source>
</evidence>
<keyword evidence="2" id="KW-1185">Reference proteome</keyword>
<sequence length="101" mass="11479">MNTAQLKQKTLTDTNQQDLIKGEFSPEDAMEIINHLFSEKINFHGMRSFSNKVRFGEIDQVSEARIVELKQSNVELNEVIKSAKSQGKTLKIESVVTIEII</sequence>
<dbReference type="RefSeq" id="WP_111611763.1">
    <property type="nucleotide sequence ID" value="NZ_QLLK01000006.1"/>
</dbReference>
<reference evidence="1 2" key="1">
    <citation type="submission" date="2018-06" db="EMBL/GenBank/DDBJ databases">
        <title>Genomic Encyclopedia of Archaeal and Bacterial Type Strains, Phase II (KMG-II): from individual species to whole genera.</title>
        <authorList>
            <person name="Goeker M."/>
        </authorList>
    </citation>
    <scope>NUCLEOTIDE SEQUENCE [LARGE SCALE GENOMIC DNA]</scope>
    <source>
        <strain evidence="1 2">DSM 23446</strain>
    </source>
</reference>
<gene>
    <name evidence="1" type="ORF">LV83_02424</name>
</gene>
<comment type="caution">
    <text evidence="1">The sequence shown here is derived from an EMBL/GenBank/DDBJ whole genome shotgun (WGS) entry which is preliminary data.</text>
</comment>